<reference evidence="4" key="1">
    <citation type="submission" date="2021-02" db="EMBL/GenBank/DDBJ databases">
        <authorList>
            <person name="Nowell W R."/>
        </authorList>
    </citation>
    <scope>NUCLEOTIDE SEQUENCE</scope>
</reference>
<feature type="region of interest" description="Disordered" evidence="1">
    <location>
        <begin position="922"/>
        <end position="941"/>
    </location>
</feature>
<keyword evidence="2" id="KW-1133">Transmembrane helix</keyword>
<evidence type="ECO:0000256" key="3">
    <source>
        <dbReference type="SAM" id="SignalP"/>
    </source>
</evidence>
<evidence type="ECO:0000313" key="4">
    <source>
        <dbReference type="EMBL" id="CAF4537847.1"/>
    </source>
</evidence>
<keyword evidence="3" id="KW-0732">Signal</keyword>
<keyword evidence="2" id="KW-0472">Membrane</keyword>
<dbReference type="EMBL" id="CAJOBR010000701">
    <property type="protein sequence ID" value="CAF4537847.1"/>
    <property type="molecule type" value="Genomic_DNA"/>
</dbReference>
<feature type="chain" id="PRO_5032802829" description="RING-type domain-containing protein" evidence="3">
    <location>
        <begin position="20"/>
        <end position="985"/>
    </location>
</feature>
<dbReference type="GO" id="GO:0004842">
    <property type="term" value="F:ubiquitin-protein transferase activity"/>
    <property type="evidence" value="ECO:0007669"/>
    <property type="project" value="InterPro"/>
</dbReference>
<dbReference type="InterPro" id="IPR031127">
    <property type="entry name" value="E3_UB_ligase_RBR"/>
</dbReference>
<feature type="region of interest" description="Disordered" evidence="1">
    <location>
        <begin position="959"/>
        <end position="985"/>
    </location>
</feature>
<feature type="transmembrane region" description="Helical" evidence="2">
    <location>
        <begin position="884"/>
        <end position="911"/>
    </location>
</feature>
<proteinExistence type="predicted"/>
<name>A0A820XUN5_9BILA</name>
<feature type="signal peptide" evidence="3">
    <location>
        <begin position="1"/>
        <end position="19"/>
    </location>
</feature>
<evidence type="ECO:0000313" key="5">
    <source>
        <dbReference type="Proteomes" id="UP000663848"/>
    </source>
</evidence>
<dbReference type="AlphaFoldDB" id="A0A820XUN5"/>
<comment type="caution">
    <text evidence="4">The sequence shown here is derived from an EMBL/GenBank/DDBJ whole genome shotgun (WGS) entry which is preliminary data.</text>
</comment>
<gene>
    <name evidence="4" type="ORF">QYT958_LOCUS7382</name>
</gene>
<dbReference type="GO" id="GO:0016567">
    <property type="term" value="P:protein ubiquitination"/>
    <property type="evidence" value="ECO:0007669"/>
    <property type="project" value="InterPro"/>
</dbReference>
<dbReference type="PANTHER" id="PTHR11685">
    <property type="entry name" value="RBR FAMILY RING FINGER AND IBR DOMAIN-CONTAINING"/>
    <property type="match status" value="1"/>
</dbReference>
<accession>A0A820XUN5</accession>
<dbReference type="Proteomes" id="UP000663848">
    <property type="component" value="Unassembled WGS sequence"/>
</dbReference>
<organism evidence="4 5">
    <name type="scientific">Rotaria socialis</name>
    <dbReference type="NCBI Taxonomy" id="392032"/>
    <lineage>
        <taxon>Eukaryota</taxon>
        <taxon>Metazoa</taxon>
        <taxon>Spiralia</taxon>
        <taxon>Gnathifera</taxon>
        <taxon>Rotifera</taxon>
        <taxon>Eurotatoria</taxon>
        <taxon>Bdelloidea</taxon>
        <taxon>Philodinida</taxon>
        <taxon>Philodinidae</taxon>
        <taxon>Rotaria</taxon>
    </lineage>
</organism>
<evidence type="ECO:0000256" key="1">
    <source>
        <dbReference type="SAM" id="MobiDB-lite"/>
    </source>
</evidence>
<feature type="compositionally biased region" description="Polar residues" evidence="1">
    <location>
        <begin position="928"/>
        <end position="937"/>
    </location>
</feature>
<protein>
    <recommendedName>
        <fullName evidence="6">RING-type domain-containing protein</fullName>
    </recommendedName>
</protein>
<keyword evidence="2" id="KW-0812">Transmembrane</keyword>
<evidence type="ECO:0008006" key="6">
    <source>
        <dbReference type="Google" id="ProtNLM"/>
    </source>
</evidence>
<feature type="compositionally biased region" description="Basic and acidic residues" evidence="1">
    <location>
        <begin position="967"/>
        <end position="978"/>
    </location>
</feature>
<sequence length="985" mass="111368">MSELLQVLLILNLYSTTLAWYPCQFNDKSLNKTIENNVTIQAECMYLTSPLEWNEFNPNNFDGFYYNSTKSIPLTDLHIKRLFFSDLSPRNTLTVKHIINYWLVNGGGGSQYGMETFGVSMLRQIILNKYHKTYPQTHPIMYLFQYRGAGLSKPSIHCYTATTWIDCAKELIETTVPTSANESLKIINAMTNQNIAQDLQYQIQYSINESQSIASTSTYIYGLSQGTGIIQYYLSIQSINAHIQPINGIILDGIMSIKKSDTFQNQIKSVNNRFYLYLSKCQNDISCANAFKLVTGTDEDIITVTLTLQMQFLTNLTNPMCTTNLGLNTWSSFNSIASESIELIYARPLAAILIARLYRCSAEDQRVLSRAIPNLIAIAEQSSAPSLVDPLDVYPNDGNVLSITTIWSDFVGFTLEENFKTNPSFFNDFCINSGIINDYYLASTGPLPVCREIQPSKYNYTIPSIFTDILYRKNPRYWGQIQVNPKIFQSTNSGTLLLNGDLDYNSPMYSAQQTQLWLQSEHIRTKLIEMKGLAHVTGAQSHTKQGGFQSTTCTDQIIAQFLYQHELKLDLEMINYTCSLKENLIGIDWLYSNPIVDRTLNTLFGNSTIDYWGINATEVKKSTMSGFPARERLNSPIGSVNGVASSLNASNNNNKAQTEKYSNSSAKKSNKYQSSSSNCAAPVSSKGFKPLCPANRDDETMSNHPLLLPCDTCVDYLPPTKCKRYPQKTSNHSLPCCSSTVCSLCISSCLSQQITKDQIRIFCPLCRHTFTRDEILSLLLENNCNPKLAEQYNRCYAERNREKHIKTCPKCYTIKEINKNLLENILGRKNTPRRVICVGCQFEWCFYCHVPWHNKMSWCKYNLYPDQRAKRNAARGLATGTAALVAPLAVVTGITLGAVGSAIGVPAYGTYRLVKHIRNKKRAHHSSRQPVSPNLNDNDNDGFIRDAEQRSLLYNQEMKQSKKLSRNRIDRCDDDNQHEYSTLDL</sequence>
<feature type="region of interest" description="Disordered" evidence="1">
    <location>
        <begin position="648"/>
        <end position="683"/>
    </location>
</feature>
<evidence type="ECO:0000256" key="2">
    <source>
        <dbReference type="SAM" id="Phobius"/>
    </source>
</evidence>